<dbReference type="CDD" id="cd18186">
    <property type="entry name" value="BTB_POZ_ZBTB_KLHL-like"/>
    <property type="match status" value="1"/>
</dbReference>
<dbReference type="SMART" id="SM00225">
    <property type="entry name" value="BTB"/>
    <property type="match status" value="1"/>
</dbReference>
<proteinExistence type="predicted"/>
<comment type="caution">
    <text evidence="4">The sequence shown here is derived from an EMBL/GenBank/DDBJ whole genome shotgun (WGS) entry which is preliminary data.</text>
</comment>
<name>A0A9D3YIC4_DREPO</name>
<dbReference type="AlphaFoldDB" id="A0A9D3YIC4"/>
<sequence>MSNILIATCGDCESIDFTMNNRRGPICLGETLYEQMIHNSNLCDVTLEFCGVVRRAHWCVLVNYPFFEAMYRSGLKETREGVIRISEGNYEAIQAAIHFMYTGNVRLDCGLLSEVLHVADYLQISNLVKLCEQCLLTLKTPNTCVDTYLLSRQYCLTIHEELVLYIINNLAEVIQYPPNGQILTLNMIQEILLHESAYDVPQEVLYQFYRKWFAYDVNCRKGDFEDLFCSLNLQDTSHSFFKSLECDYIQTLKRCRDHYYKAKREYMGNRLKHSNEIVRVIIVVGEIELSVNNIVKNKRNVFACEIGSAKWSNLAFFPRDLDWYEKYIVETDGTALYVMANHYYDFYDTHLKIHKFYFEAKCWSTLKFPIKASYSKQLRFCSLVCVNQRMFAAAKSRLHWQQPNALQLFELDEINQCCHPTLTVHGKSNKLKDVKICAVETRFVFVKCLFLNRRPFGTDKVHKMALLDTYTGKTKRFSTVTQAVHDEAGVLEMEELIFPSQNNVIISKVDCHYYKVLNVVNGKISTVNERLLPRELFYASDQDAEQETDLDIQIGCGPNAVSVFDITNERFNVFDFDARALFDVPPLPHKIIKSTNVHCDMKSKFVKCPIDCPHCLYELRAAM</sequence>
<dbReference type="InterPro" id="IPR000210">
    <property type="entry name" value="BTB/POZ_dom"/>
</dbReference>
<evidence type="ECO:0000259" key="3">
    <source>
        <dbReference type="PROSITE" id="PS50097"/>
    </source>
</evidence>
<evidence type="ECO:0000313" key="4">
    <source>
        <dbReference type="EMBL" id="KAH3699338.1"/>
    </source>
</evidence>
<gene>
    <name evidence="4" type="ORF">DPMN_074294</name>
</gene>
<keyword evidence="5" id="KW-1185">Reference proteome</keyword>
<dbReference type="InterPro" id="IPR011333">
    <property type="entry name" value="SKP1/BTB/POZ_sf"/>
</dbReference>
<dbReference type="PANTHER" id="PTHR45632:SF3">
    <property type="entry name" value="KELCH-LIKE PROTEIN 32"/>
    <property type="match status" value="1"/>
</dbReference>
<evidence type="ECO:0000313" key="5">
    <source>
        <dbReference type="Proteomes" id="UP000828390"/>
    </source>
</evidence>
<reference evidence="4" key="1">
    <citation type="journal article" date="2019" name="bioRxiv">
        <title>The Genome of the Zebra Mussel, Dreissena polymorpha: A Resource for Invasive Species Research.</title>
        <authorList>
            <person name="McCartney M.A."/>
            <person name="Auch B."/>
            <person name="Kono T."/>
            <person name="Mallez S."/>
            <person name="Zhang Y."/>
            <person name="Obille A."/>
            <person name="Becker A."/>
            <person name="Abrahante J.E."/>
            <person name="Garbe J."/>
            <person name="Badalamenti J.P."/>
            <person name="Herman A."/>
            <person name="Mangelson H."/>
            <person name="Liachko I."/>
            <person name="Sullivan S."/>
            <person name="Sone E.D."/>
            <person name="Koren S."/>
            <person name="Silverstein K.A.T."/>
            <person name="Beckman K.B."/>
            <person name="Gohl D.M."/>
        </authorList>
    </citation>
    <scope>NUCLEOTIDE SEQUENCE</scope>
    <source>
        <strain evidence="4">Duluth1</strain>
        <tissue evidence="4">Whole animal</tissue>
    </source>
</reference>
<keyword evidence="1" id="KW-0880">Kelch repeat</keyword>
<dbReference type="PROSITE" id="PS50097">
    <property type="entry name" value="BTB"/>
    <property type="match status" value="1"/>
</dbReference>
<dbReference type="SUPFAM" id="SSF54695">
    <property type="entry name" value="POZ domain"/>
    <property type="match status" value="1"/>
</dbReference>
<dbReference type="Proteomes" id="UP000828390">
    <property type="component" value="Unassembled WGS sequence"/>
</dbReference>
<feature type="domain" description="BTB" evidence="3">
    <location>
        <begin position="43"/>
        <end position="109"/>
    </location>
</feature>
<dbReference type="OrthoDB" id="6359816at2759"/>
<organism evidence="4 5">
    <name type="scientific">Dreissena polymorpha</name>
    <name type="common">Zebra mussel</name>
    <name type="synonym">Mytilus polymorpha</name>
    <dbReference type="NCBI Taxonomy" id="45954"/>
    <lineage>
        <taxon>Eukaryota</taxon>
        <taxon>Metazoa</taxon>
        <taxon>Spiralia</taxon>
        <taxon>Lophotrochozoa</taxon>
        <taxon>Mollusca</taxon>
        <taxon>Bivalvia</taxon>
        <taxon>Autobranchia</taxon>
        <taxon>Heteroconchia</taxon>
        <taxon>Euheterodonta</taxon>
        <taxon>Imparidentia</taxon>
        <taxon>Neoheterodontei</taxon>
        <taxon>Myida</taxon>
        <taxon>Dreissenoidea</taxon>
        <taxon>Dreissenidae</taxon>
        <taxon>Dreissena</taxon>
    </lineage>
</organism>
<dbReference type="EMBL" id="JAIWYP010000015">
    <property type="protein sequence ID" value="KAH3699338.1"/>
    <property type="molecule type" value="Genomic_DNA"/>
</dbReference>
<evidence type="ECO:0000256" key="1">
    <source>
        <dbReference type="ARBA" id="ARBA00022441"/>
    </source>
</evidence>
<keyword evidence="2" id="KW-0677">Repeat</keyword>
<protein>
    <recommendedName>
        <fullName evidence="3">BTB domain-containing protein</fullName>
    </recommendedName>
</protein>
<dbReference type="Gene3D" id="3.30.710.10">
    <property type="entry name" value="Potassium Channel Kv1.1, Chain A"/>
    <property type="match status" value="1"/>
</dbReference>
<evidence type="ECO:0000256" key="2">
    <source>
        <dbReference type="ARBA" id="ARBA00022737"/>
    </source>
</evidence>
<accession>A0A9D3YIC4</accession>
<dbReference type="Pfam" id="PF00651">
    <property type="entry name" value="BTB"/>
    <property type="match status" value="1"/>
</dbReference>
<dbReference type="Gene3D" id="1.25.40.420">
    <property type="match status" value="1"/>
</dbReference>
<dbReference type="PANTHER" id="PTHR45632">
    <property type="entry name" value="LD33804P"/>
    <property type="match status" value="1"/>
</dbReference>
<reference evidence="4" key="2">
    <citation type="submission" date="2020-11" db="EMBL/GenBank/DDBJ databases">
        <authorList>
            <person name="McCartney M.A."/>
            <person name="Auch B."/>
            <person name="Kono T."/>
            <person name="Mallez S."/>
            <person name="Becker A."/>
            <person name="Gohl D.M."/>
            <person name="Silverstein K.A.T."/>
            <person name="Koren S."/>
            <person name="Bechman K.B."/>
            <person name="Herman A."/>
            <person name="Abrahante J.E."/>
            <person name="Garbe J."/>
        </authorList>
    </citation>
    <scope>NUCLEOTIDE SEQUENCE</scope>
    <source>
        <strain evidence="4">Duluth1</strain>
        <tissue evidence="4">Whole animal</tissue>
    </source>
</reference>